<evidence type="ECO:0000259" key="8">
    <source>
        <dbReference type="Pfam" id="PF00155"/>
    </source>
</evidence>
<dbReference type="Gene3D" id="3.40.640.10">
    <property type="entry name" value="Type I PLP-dependent aspartate aminotransferase-like (Major domain)"/>
    <property type="match status" value="1"/>
</dbReference>
<evidence type="ECO:0000256" key="5">
    <source>
        <dbReference type="ARBA" id="ARBA00022679"/>
    </source>
</evidence>
<evidence type="ECO:0000256" key="2">
    <source>
        <dbReference type="ARBA" id="ARBA00007441"/>
    </source>
</evidence>
<keyword evidence="7" id="KW-0175">Coiled coil</keyword>
<dbReference type="InterPro" id="IPR015422">
    <property type="entry name" value="PyrdxlP-dep_Trfase_small"/>
</dbReference>
<gene>
    <name evidence="9" type="ORF">AB2B41_01190</name>
</gene>
<evidence type="ECO:0000313" key="9">
    <source>
        <dbReference type="EMBL" id="MEW9918203.1"/>
    </source>
</evidence>
<evidence type="ECO:0000256" key="4">
    <source>
        <dbReference type="ARBA" id="ARBA00022576"/>
    </source>
</evidence>
<organism evidence="9 10">
    <name type="scientific">Sulfitobacter sediminis</name>
    <dbReference type="NCBI Taxonomy" id="3234186"/>
    <lineage>
        <taxon>Bacteria</taxon>
        <taxon>Pseudomonadati</taxon>
        <taxon>Pseudomonadota</taxon>
        <taxon>Alphaproteobacteria</taxon>
        <taxon>Rhodobacterales</taxon>
        <taxon>Roseobacteraceae</taxon>
        <taxon>Sulfitobacter</taxon>
    </lineage>
</organism>
<dbReference type="InterPro" id="IPR015424">
    <property type="entry name" value="PyrdxlP-dep_Trfase"/>
</dbReference>
<dbReference type="PANTHER" id="PTHR11879">
    <property type="entry name" value="ASPARTATE AMINOTRANSFERASE"/>
    <property type="match status" value="1"/>
</dbReference>
<dbReference type="InterPro" id="IPR015421">
    <property type="entry name" value="PyrdxlP-dep_Trfase_major"/>
</dbReference>
<keyword evidence="10" id="KW-1185">Reference proteome</keyword>
<evidence type="ECO:0000256" key="1">
    <source>
        <dbReference type="ARBA" id="ARBA00001933"/>
    </source>
</evidence>
<feature type="coiled-coil region" evidence="7">
    <location>
        <begin position="301"/>
        <end position="328"/>
    </location>
</feature>
<dbReference type="EMBL" id="JBFNXX010000001">
    <property type="protein sequence ID" value="MEW9918203.1"/>
    <property type="molecule type" value="Genomic_DNA"/>
</dbReference>
<evidence type="ECO:0000313" key="10">
    <source>
        <dbReference type="Proteomes" id="UP001556098"/>
    </source>
</evidence>
<evidence type="ECO:0000256" key="6">
    <source>
        <dbReference type="ARBA" id="ARBA00022898"/>
    </source>
</evidence>
<dbReference type="Proteomes" id="UP001556098">
    <property type="component" value="Unassembled WGS sequence"/>
</dbReference>
<dbReference type="CDD" id="cd00609">
    <property type="entry name" value="AAT_like"/>
    <property type="match status" value="1"/>
</dbReference>
<accession>A0ABV3RGW1</accession>
<dbReference type="SUPFAM" id="SSF53383">
    <property type="entry name" value="PLP-dependent transferases"/>
    <property type="match status" value="1"/>
</dbReference>
<name>A0ABV3RGW1_9RHOB</name>
<dbReference type="NCBIfam" id="NF006719">
    <property type="entry name" value="PRK09257.1"/>
    <property type="match status" value="1"/>
</dbReference>
<protein>
    <submittedName>
        <fullName evidence="9">Aromatic amino acid transaminase</fullName>
    </submittedName>
</protein>
<proteinExistence type="inferred from homology"/>
<dbReference type="InterPro" id="IPR000796">
    <property type="entry name" value="Asp_trans"/>
</dbReference>
<reference evidence="9 10" key="1">
    <citation type="submission" date="2024-07" db="EMBL/GenBank/DDBJ databases">
        <title>Marimonas sp.nov., isolated from tidal-flat sediment.</title>
        <authorList>
            <person name="Jayan J.N."/>
            <person name="Lee S.S."/>
        </authorList>
    </citation>
    <scope>NUCLEOTIDE SEQUENCE [LARGE SCALE GENOMIC DNA]</scope>
    <source>
        <strain evidence="9 10">MJW-29</strain>
    </source>
</reference>
<sequence length="394" mass="43170">MFETLKEQPADKILMLMQMYREDPRDTKIDLGVGVYKDATGLTPVMRAVKAAEQRIWEAQDTKVYTGLAGDPAFANAMIDLVLGDAVPRNTVAAAATPGGTGAVRQAFEMIQMAKPDARVFVSDPTWPNHLSILKYLGMEVVPYRYFDNETRGVDFDGMMANLKQAHAGDVILLHGCCHNPTGANLNSAEWDAVIKLLQETGAAPMIDIAYQGFGDGLDADAAATRKIAAAVPECLIAASCSKNFGIYRERTGLLMAIASDPARHDLNQSTLAFLNRQNYSFPPDHGARIVTTILNDEGLKADWMAELEEVRNTMLGLRQQLADELQRLSGSDRFGFLAQHRGMFSRLGTTPEKVEQLRREHGIYMIGDSRMNIAGLNELTVPILAKAIIDVGV</sequence>
<feature type="domain" description="Aminotransferase class I/classII large" evidence="8">
    <location>
        <begin position="27"/>
        <end position="389"/>
    </location>
</feature>
<comment type="similarity">
    <text evidence="2">Belongs to the class-I pyridoxal-phosphate-dependent aminotransferase family.</text>
</comment>
<evidence type="ECO:0000256" key="7">
    <source>
        <dbReference type="SAM" id="Coils"/>
    </source>
</evidence>
<dbReference type="PRINTS" id="PR00799">
    <property type="entry name" value="TRANSAMINASE"/>
</dbReference>
<dbReference type="InterPro" id="IPR004839">
    <property type="entry name" value="Aminotransferase_I/II_large"/>
</dbReference>
<comment type="cofactor">
    <cofactor evidence="1">
        <name>pyridoxal 5'-phosphate</name>
        <dbReference type="ChEBI" id="CHEBI:597326"/>
    </cofactor>
</comment>
<keyword evidence="6" id="KW-0663">Pyridoxal phosphate</keyword>
<comment type="subunit">
    <text evidence="3">Homodimer.</text>
</comment>
<evidence type="ECO:0000256" key="3">
    <source>
        <dbReference type="ARBA" id="ARBA00011738"/>
    </source>
</evidence>
<comment type="caution">
    <text evidence="9">The sequence shown here is derived from an EMBL/GenBank/DDBJ whole genome shotgun (WGS) entry which is preliminary data.</text>
</comment>
<keyword evidence="4" id="KW-0032">Aminotransferase</keyword>
<dbReference type="RefSeq" id="WP_367875907.1">
    <property type="nucleotide sequence ID" value="NZ_JBFNXX010000001.1"/>
</dbReference>
<dbReference type="Pfam" id="PF00155">
    <property type="entry name" value="Aminotran_1_2"/>
    <property type="match status" value="1"/>
</dbReference>
<dbReference type="Gene3D" id="3.90.1150.10">
    <property type="entry name" value="Aspartate Aminotransferase, domain 1"/>
    <property type="match status" value="1"/>
</dbReference>
<dbReference type="PANTHER" id="PTHR11879:SF22">
    <property type="entry name" value="ASPARTATE AMINOTRANSFERASE, MITOCHONDRIAL"/>
    <property type="match status" value="1"/>
</dbReference>
<keyword evidence="5" id="KW-0808">Transferase</keyword>